<dbReference type="Pfam" id="PF07350">
    <property type="entry name" value="Gig2-like"/>
    <property type="match status" value="1"/>
</dbReference>
<dbReference type="Proteomes" id="UP000286801">
    <property type="component" value="Unassembled WGS sequence"/>
</dbReference>
<sequence>MSIDTTNIPEQIIALKHRIHEQCPNITEHFRELETILAEEIDSIESASKRGESVIPEIAFSDIVASQVDDTTIKAVKRRGAVVVRGVFTKEKASWWYEELERYLETNGYFEQDDPELDHYFSDLKADRPQICAVYWSKPQVEARQSPNLAQTRSFLNRLWNYQENGTQYFDPDRECTYVDRVRMRQPGDTSLGLSPHIDGGSIERWLGDNYQQAYRSLFSSNWKSYNPFNGAFRPEVEGIDSPAVCRAFRTWQGWTALTKQGPGDGTLQLIPTTLSIDYVMLRPFQEDVPEDMLCGAVEGRAQAITDEWHSLLLRGLVSIPKVNPGDTVWWHPDVVHAVEHEHQGSNVSSVLYIGSAPWCDRNVRYLERQTQPFLEGRSAPDFAPEDYELAYTNRASLEDLTELGRRQMGFDKAS</sequence>
<dbReference type="InterPro" id="IPR027443">
    <property type="entry name" value="IPNS-like_sf"/>
</dbReference>
<dbReference type="EMBL" id="QNZL01000149">
    <property type="protein sequence ID" value="RTZ79413.1"/>
    <property type="molecule type" value="Genomic_DNA"/>
</dbReference>
<dbReference type="SUPFAM" id="SSF51197">
    <property type="entry name" value="Clavaminate synthase-like"/>
    <property type="match status" value="1"/>
</dbReference>
<evidence type="ECO:0000313" key="1">
    <source>
        <dbReference type="EMBL" id="RTZ79413.1"/>
    </source>
</evidence>
<comment type="caution">
    <text evidence="1">The sequence shown here is derived from an EMBL/GenBank/DDBJ whole genome shotgun (WGS) entry which is preliminary data.</text>
</comment>
<dbReference type="InterPro" id="IPR010856">
    <property type="entry name" value="Gig2-like"/>
</dbReference>
<dbReference type="PANTHER" id="PTHR30613">
    <property type="entry name" value="UNCHARACTERIZED PROTEIN YBIU-RELATED"/>
    <property type="match status" value="1"/>
</dbReference>
<proteinExistence type="predicted"/>
<dbReference type="AlphaFoldDB" id="A0A432G6J5"/>
<organism evidence="1 2">
    <name type="scientific">SAR324 cluster bacterium</name>
    <dbReference type="NCBI Taxonomy" id="2024889"/>
    <lineage>
        <taxon>Bacteria</taxon>
        <taxon>Deltaproteobacteria</taxon>
        <taxon>SAR324 cluster</taxon>
    </lineage>
</organism>
<reference evidence="1 2" key="1">
    <citation type="submission" date="2018-06" db="EMBL/GenBank/DDBJ databases">
        <title>Combined omics and stable isotope probing to characterize newly discovered Mariana Back-Arc vent microbial communities.</title>
        <authorList>
            <person name="Trembath-Reichert E."/>
            <person name="Huber J.A."/>
        </authorList>
    </citation>
    <scope>NUCLEOTIDE SEQUENCE [LARGE SCALE GENOMIC DNA]</scope>
    <source>
        <strain evidence="1">MAG 63_1</strain>
    </source>
</reference>
<dbReference type="Gene3D" id="2.60.120.330">
    <property type="entry name" value="B-lactam Antibiotic, Isopenicillin N Synthase, Chain"/>
    <property type="match status" value="1"/>
</dbReference>
<protein>
    <submittedName>
        <fullName evidence="1">DUF1479 domain-containing protein</fullName>
    </submittedName>
</protein>
<name>A0A432G6J5_9DELT</name>
<accession>A0A432G6J5</accession>
<dbReference type="PANTHER" id="PTHR30613:SF1">
    <property type="entry name" value="DUF1479 DOMAIN PROTEIN (AFU_ORTHOLOGUE AFUA_5G09280)"/>
    <property type="match status" value="1"/>
</dbReference>
<evidence type="ECO:0000313" key="2">
    <source>
        <dbReference type="Proteomes" id="UP000286801"/>
    </source>
</evidence>
<gene>
    <name evidence="1" type="ORF">DSY97_05425</name>
</gene>